<dbReference type="PANTHER" id="PTHR43776:SF7">
    <property type="entry name" value="D,D-DIPEPTIDE TRANSPORT ATP-BINDING PROTEIN DDPF-RELATED"/>
    <property type="match status" value="1"/>
</dbReference>
<dbReference type="GO" id="GO:0055085">
    <property type="term" value="P:transmembrane transport"/>
    <property type="evidence" value="ECO:0007669"/>
    <property type="project" value="UniProtKB-ARBA"/>
</dbReference>
<evidence type="ECO:0000313" key="6">
    <source>
        <dbReference type="EMBL" id="ALX06043.1"/>
    </source>
</evidence>
<dbReference type="InterPro" id="IPR050319">
    <property type="entry name" value="ABC_transp_ATP-bind"/>
</dbReference>
<keyword evidence="7" id="KW-1185">Reference proteome</keyword>
<protein>
    <recommendedName>
        <fullName evidence="5">ABC transporter domain-containing protein</fullName>
    </recommendedName>
</protein>
<sequence>MHAQRVSVRLADGTDALADVDLRLTSATSLGLVGRSGAGKSTLARVLLGLQRPTSGEVLLDGAALPRRRAGLRRFRRCLQYVPQDPAGSLDPRRDVAACLTEPLRSLAIDDDHDSCVERALDAVGLDTTFARRRCSSLSGGQAQRVAIARAIGTGATLLVADEPLSSVDVGLRRDLAALLQHLHVDHGLGLLLITHDLHAVASVCSTAAVLHDGRVVEHGSTAQVLDAPTHPATRALVDASRPGALG</sequence>
<dbReference type="PANTHER" id="PTHR43776">
    <property type="entry name" value="TRANSPORT ATP-BINDING PROTEIN"/>
    <property type="match status" value="1"/>
</dbReference>
<dbReference type="PROSITE" id="PS50893">
    <property type="entry name" value="ABC_TRANSPORTER_2"/>
    <property type="match status" value="1"/>
</dbReference>
<dbReference type="InterPro" id="IPR027417">
    <property type="entry name" value="P-loop_NTPase"/>
</dbReference>
<dbReference type="InterPro" id="IPR003439">
    <property type="entry name" value="ABC_transporter-like_ATP-bd"/>
</dbReference>
<organism evidence="6 7">
    <name type="scientific">Aeromicrobium erythreum</name>
    <dbReference type="NCBI Taxonomy" id="2041"/>
    <lineage>
        <taxon>Bacteria</taxon>
        <taxon>Bacillati</taxon>
        <taxon>Actinomycetota</taxon>
        <taxon>Actinomycetes</taxon>
        <taxon>Propionibacteriales</taxon>
        <taxon>Nocardioidaceae</taxon>
        <taxon>Aeromicrobium</taxon>
    </lineage>
</organism>
<dbReference type="InterPro" id="IPR003593">
    <property type="entry name" value="AAA+_ATPase"/>
</dbReference>
<dbReference type="AlphaFoldDB" id="A0A0U4CDT1"/>
<dbReference type="KEGG" id="aer:AERYTH_15735"/>
<evidence type="ECO:0000256" key="4">
    <source>
        <dbReference type="ARBA" id="ARBA00022840"/>
    </source>
</evidence>
<gene>
    <name evidence="6" type="ORF">AERYTH_15735</name>
</gene>
<evidence type="ECO:0000313" key="7">
    <source>
        <dbReference type="Proteomes" id="UP000067689"/>
    </source>
</evidence>
<dbReference type="PATRIC" id="fig|2041.4.peg.3289"/>
<dbReference type="Proteomes" id="UP000067689">
    <property type="component" value="Chromosome"/>
</dbReference>
<accession>A0A0U4CDT1</accession>
<keyword evidence="2" id="KW-0813">Transport</keyword>
<comment type="similarity">
    <text evidence="1">Belongs to the ABC transporter superfamily.</text>
</comment>
<dbReference type="PROSITE" id="PS00211">
    <property type="entry name" value="ABC_TRANSPORTER_1"/>
    <property type="match status" value="1"/>
</dbReference>
<evidence type="ECO:0000256" key="2">
    <source>
        <dbReference type="ARBA" id="ARBA00022448"/>
    </source>
</evidence>
<dbReference type="SUPFAM" id="SSF52540">
    <property type="entry name" value="P-loop containing nucleoside triphosphate hydrolases"/>
    <property type="match status" value="1"/>
</dbReference>
<dbReference type="GO" id="GO:0016887">
    <property type="term" value="F:ATP hydrolysis activity"/>
    <property type="evidence" value="ECO:0007669"/>
    <property type="project" value="InterPro"/>
</dbReference>
<dbReference type="Gene3D" id="3.40.50.300">
    <property type="entry name" value="P-loop containing nucleotide triphosphate hydrolases"/>
    <property type="match status" value="1"/>
</dbReference>
<dbReference type="Pfam" id="PF00005">
    <property type="entry name" value="ABC_tran"/>
    <property type="match status" value="1"/>
</dbReference>
<keyword evidence="4" id="KW-0067">ATP-binding</keyword>
<evidence type="ECO:0000256" key="3">
    <source>
        <dbReference type="ARBA" id="ARBA00022741"/>
    </source>
</evidence>
<dbReference type="InterPro" id="IPR017871">
    <property type="entry name" value="ABC_transporter-like_CS"/>
</dbReference>
<dbReference type="EMBL" id="CP011502">
    <property type="protein sequence ID" value="ALX06043.1"/>
    <property type="molecule type" value="Genomic_DNA"/>
</dbReference>
<feature type="domain" description="ABC transporter" evidence="5">
    <location>
        <begin position="1"/>
        <end position="238"/>
    </location>
</feature>
<reference evidence="6 7" key="1">
    <citation type="journal article" date="1991" name="Int. J. Syst. Bacteriol.">
        <title>Description of the erythromycin-producing bacterium Arthrobacter sp. strain NRRL B-3381 as Aeromicrobium erythreum gen. nov., sp. nov.</title>
        <authorList>
            <person name="Miller E.S."/>
            <person name="Woese C.R."/>
            <person name="Brenner S."/>
        </authorList>
    </citation>
    <scope>NUCLEOTIDE SEQUENCE [LARGE SCALE GENOMIC DNA]</scope>
    <source>
        <strain evidence="6 7">AR18</strain>
    </source>
</reference>
<evidence type="ECO:0000256" key="1">
    <source>
        <dbReference type="ARBA" id="ARBA00005417"/>
    </source>
</evidence>
<dbReference type="GO" id="GO:0005524">
    <property type="term" value="F:ATP binding"/>
    <property type="evidence" value="ECO:0007669"/>
    <property type="project" value="UniProtKB-KW"/>
</dbReference>
<dbReference type="STRING" id="2041.AERYTH_15735"/>
<evidence type="ECO:0000259" key="5">
    <source>
        <dbReference type="PROSITE" id="PS50893"/>
    </source>
</evidence>
<name>A0A0U4CDT1_9ACTN</name>
<proteinExistence type="inferred from homology"/>
<dbReference type="SMART" id="SM00382">
    <property type="entry name" value="AAA"/>
    <property type="match status" value="1"/>
</dbReference>
<keyword evidence="3" id="KW-0547">Nucleotide-binding</keyword>